<evidence type="ECO:0000313" key="4">
    <source>
        <dbReference type="Proteomes" id="UP000186351"/>
    </source>
</evidence>
<dbReference type="EMBL" id="CP015402">
    <property type="protein sequence ID" value="ANU63745.1"/>
    <property type="molecule type" value="Genomic_DNA"/>
</dbReference>
<reference evidence="4" key="1">
    <citation type="submission" date="2016-04" db="EMBL/GenBank/DDBJ databases">
        <title>Complete Genome Sequences of Twelve Strains of a Stable Defined Moderately Diverse Mouse Microbiota 2 (sDMDMm2).</title>
        <authorList>
            <person name="Uchimura Y."/>
            <person name="Wyss M."/>
            <person name="Brugiroux S."/>
            <person name="Limenitakis J.P."/>
            <person name="Stecher B."/>
            <person name="McCoy K.D."/>
            <person name="Macpherson A.J."/>
        </authorList>
    </citation>
    <scope>NUCLEOTIDE SEQUENCE [LARGE SCALE GENOMIC DNA]</scope>
    <source>
        <strain evidence="4">YL27</strain>
    </source>
</reference>
<feature type="transmembrane region" description="Helical" evidence="1">
    <location>
        <begin position="181"/>
        <end position="199"/>
    </location>
</feature>
<keyword evidence="1" id="KW-0472">Membrane</keyword>
<evidence type="ECO:0000256" key="1">
    <source>
        <dbReference type="SAM" id="Phobius"/>
    </source>
</evidence>
<protein>
    <recommendedName>
        <fullName evidence="6">Phosphatidic acid phosphatase type 2/haloperoxidase domain-containing protein</fullName>
    </recommendedName>
</protein>
<proteinExistence type="predicted"/>
<feature type="transmembrane region" description="Helical" evidence="1">
    <location>
        <begin position="158"/>
        <end position="176"/>
    </location>
</feature>
<reference evidence="3 5" key="3">
    <citation type="submission" date="2019-04" db="EMBL/GenBank/DDBJ databases">
        <title>Microbes associate with the intestines of laboratory mice.</title>
        <authorList>
            <person name="Navarre W."/>
            <person name="Wong E."/>
            <person name="Huang K."/>
            <person name="Tropini C."/>
            <person name="Ng K."/>
            <person name="Yu B."/>
        </authorList>
    </citation>
    <scope>NUCLEOTIDE SEQUENCE [LARGE SCALE GENOMIC DNA]</scope>
    <source>
        <strain evidence="3 5">NM06_A21</strain>
    </source>
</reference>
<sequence>MNRIAHILSWVLSPILIPTYAVFAALWITPLAMLPADIRWNVVIVTALVTCVLPAFAIMLLYWMKIISDPGLNNRTERLAPYVLTILCYCACAWYLYSIHSPHWMWMFMVAGACTAVVSCIINTWWKISAHAAAMAGFTAMLFRIAADHIAIVPIWPYIAASIFLCGALCTSRMLLDRHTFWQVTAGSANGFLMVYLLTM</sequence>
<keyword evidence="1" id="KW-1133">Transmembrane helix</keyword>
<evidence type="ECO:0000313" key="3">
    <source>
        <dbReference type="EMBL" id="TGY72215.1"/>
    </source>
</evidence>
<dbReference type="OrthoDB" id="9786064at2"/>
<keyword evidence="1" id="KW-0812">Transmembrane</keyword>
<dbReference type="KEGG" id="pary:A4V02_08385"/>
<dbReference type="AlphaFoldDB" id="A0A1B1SAC8"/>
<reference evidence="2" key="2">
    <citation type="submission" date="2017-04" db="EMBL/GenBank/DDBJ databases">
        <title>Complete Genome Sequences of Twelve Strains of a Stable Defined Moderately Diverse Mouse Microbiota 2 (sDMDMm2).</title>
        <authorList>
            <person name="Uchimura Y."/>
            <person name="Wyss M."/>
            <person name="Brugiroux S."/>
            <person name="Limenitakis J.P."/>
            <person name="Stecher B."/>
            <person name="McCoy K.D."/>
            <person name="Macpherson A.J."/>
        </authorList>
    </citation>
    <scope>NUCLEOTIDE SEQUENCE</scope>
    <source>
        <strain evidence="2">YL27</strain>
    </source>
</reference>
<feature type="transmembrane region" description="Helical" evidence="1">
    <location>
        <begin position="40"/>
        <end position="63"/>
    </location>
</feature>
<evidence type="ECO:0008006" key="6">
    <source>
        <dbReference type="Google" id="ProtNLM"/>
    </source>
</evidence>
<evidence type="ECO:0000313" key="2">
    <source>
        <dbReference type="EMBL" id="ANU63745.1"/>
    </source>
</evidence>
<feature type="transmembrane region" description="Helical" evidence="1">
    <location>
        <begin position="103"/>
        <end position="126"/>
    </location>
</feature>
<organism evidence="2 4">
    <name type="scientific">Muribaculum intestinale</name>
    <dbReference type="NCBI Taxonomy" id="1796646"/>
    <lineage>
        <taxon>Bacteria</taxon>
        <taxon>Pseudomonadati</taxon>
        <taxon>Bacteroidota</taxon>
        <taxon>Bacteroidia</taxon>
        <taxon>Bacteroidales</taxon>
        <taxon>Muribaculaceae</taxon>
        <taxon>Muribaculum</taxon>
    </lineage>
</organism>
<accession>A0A1Z2XIC4</accession>
<dbReference type="STRING" id="1796646.A4V02_08385"/>
<dbReference type="Proteomes" id="UP000186351">
    <property type="component" value="Chromosome"/>
</dbReference>
<feature type="transmembrane region" description="Helical" evidence="1">
    <location>
        <begin position="7"/>
        <end position="28"/>
    </location>
</feature>
<evidence type="ECO:0000313" key="5">
    <source>
        <dbReference type="Proteomes" id="UP000306630"/>
    </source>
</evidence>
<dbReference type="RefSeq" id="WP_068961049.1">
    <property type="nucleotide sequence ID" value="NZ_CAJTAP010000064.1"/>
</dbReference>
<dbReference type="GeneID" id="65536877"/>
<dbReference type="EMBL" id="SRYD01000042">
    <property type="protein sequence ID" value="TGY72215.1"/>
    <property type="molecule type" value="Genomic_DNA"/>
</dbReference>
<name>A0A1B1SAC8_9BACT</name>
<dbReference type="Proteomes" id="UP000306630">
    <property type="component" value="Unassembled WGS sequence"/>
</dbReference>
<keyword evidence="4" id="KW-1185">Reference proteome</keyword>
<feature type="transmembrane region" description="Helical" evidence="1">
    <location>
        <begin position="79"/>
        <end position="97"/>
    </location>
</feature>
<accession>A0A1B1SAC8</accession>
<gene>
    <name evidence="2" type="ORF">A4V02_08385</name>
    <name evidence="3" type="ORF">E5333_10400</name>
</gene>